<keyword evidence="4 6" id="KW-0418">Kinase</keyword>
<keyword evidence="6" id="KW-0460">Magnesium</keyword>
<dbReference type="PANTHER" id="PTHR21060">
    <property type="entry name" value="ACETATE KINASE"/>
    <property type="match status" value="1"/>
</dbReference>
<dbReference type="EC" id="2.7.2.1" evidence="6"/>
<evidence type="ECO:0000256" key="4">
    <source>
        <dbReference type="ARBA" id="ARBA00022777"/>
    </source>
</evidence>
<dbReference type="GO" id="GO:0005737">
    <property type="term" value="C:cytoplasm"/>
    <property type="evidence" value="ECO:0007669"/>
    <property type="project" value="UniProtKB-SubCell"/>
</dbReference>
<dbReference type="EMBL" id="JAVMIP010000024">
    <property type="protein sequence ID" value="MDS3862213.1"/>
    <property type="molecule type" value="Genomic_DNA"/>
</dbReference>
<dbReference type="InterPro" id="IPR004372">
    <property type="entry name" value="Ac/propionate_kinase"/>
</dbReference>
<evidence type="ECO:0000313" key="9">
    <source>
        <dbReference type="Proteomes" id="UP001268256"/>
    </source>
</evidence>
<evidence type="ECO:0000256" key="6">
    <source>
        <dbReference type="HAMAP-Rule" id="MF_00020"/>
    </source>
</evidence>
<keyword evidence="2 6" id="KW-0808">Transferase</keyword>
<evidence type="ECO:0000256" key="3">
    <source>
        <dbReference type="ARBA" id="ARBA00022741"/>
    </source>
</evidence>
<comment type="pathway">
    <text evidence="6">Metabolic intermediate biosynthesis; acetyl-CoA biosynthesis; acetyl-CoA from acetate: step 1/2.</text>
</comment>
<evidence type="ECO:0000256" key="1">
    <source>
        <dbReference type="ARBA" id="ARBA00008748"/>
    </source>
</evidence>
<keyword evidence="9" id="KW-1185">Reference proteome</keyword>
<evidence type="ECO:0000256" key="7">
    <source>
        <dbReference type="RuleBase" id="RU003835"/>
    </source>
</evidence>
<dbReference type="PROSITE" id="PS01075">
    <property type="entry name" value="ACETATE_KINASE_1"/>
    <property type="match status" value="1"/>
</dbReference>
<comment type="cofactor">
    <cofactor evidence="6">
        <name>Mg(2+)</name>
        <dbReference type="ChEBI" id="CHEBI:18420"/>
    </cofactor>
    <cofactor evidence="6">
        <name>Mn(2+)</name>
        <dbReference type="ChEBI" id="CHEBI:29035"/>
    </cofactor>
    <text evidence="6">Mg(2+). Can also accept Mn(2+).</text>
</comment>
<dbReference type="GO" id="GO:0008776">
    <property type="term" value="F:acetate kinase activity"/>
    <property type="evidence" value="ECO:0007669"/>
    <property type="project" value="UniProtKB-UniRule"/>
</dbReference>
<feature type="active site" description="Proton donor/acceptor" evidence="6">
    <location>
        <position position="188"/>
    </location>
</feature>
<feature type="binding site" evidence="6">
    <location>
        <position position="422"/>
    </location>
    <ligand>
        <name>Mg(2+)</name>
        <dbReference type="ChEBI" id="CHEBI:18420"/>
    </ligand>
</feature>
<comment type="function">
    <text evidence="6">Catalyzes the formation of acetyl phosphate from acetate and ATP. Can also catalyze the reverse reaction.</text>
</comment>
<dbReference type="SUPFAM" id="SSF53067">
    <property type="entry name" value="Actin-like ATPase domain"/>
    <property type="match status" value="2"/>
</dbReference>
<comment type="similarity">
    <text evidence="1 6 7">Belongs to the acetokinase family.</text>
</comment>
<dbReference type="AlphaFoldDB" id="A0AAE4JYI4"/>
<dbReference type="GO" id="GO:0006085">
    <property type="term" value="P:acetyl-CoA biosynthetic process"/>
    <property type="evidence" value="ECO:0007669"/>
    <property type="project" value="UniProtKB-UniRule"/>
</dbReference>
<comment type="caution">
    <text evidence="8">The sequence shown here is derived from an EMBL/GenBank/DDBJ whole genome shotgun (WGS) entry which is preliminary data.</text>
</comment>
<name>A0AAE4JYI4_9CYAN</name>
<feature type="binding site" evidence="6">
    <location>
        <begin position="369"/>
        <end position="373"/>
    </location>
    <ligand>
        <name>ATP</name>
        <dbReference type="ChEBI" id="CHEBI:30616"/>
    </ligand>
</feature>
<dbReference type="PRINTS" id="PR00471">
    <property type="entry name" value="ACETATEKNASE"/>
</dbReference>
<feature type="binding site" evidence="6">
    <location>
        <position position="38"/>
    </location>
    <ligand>
        <name>ATP</name>
        <dbReference type="ChEBI" id="CHEBI:30616"/>
    </ligand>
</feature>
<comment type="catalytic activity">
    <reaction evidence="6">
        <text>acetate + ATP = acetyl phosphate + ADP</text>
        <dbReference type="Rhea" id="RHEA:11352"/>
        <dbReference type="ChEBI" id="CHEBI:22191"/>
        <dbReference type="ChEBI" id="CHEBI:30089"/>
        <dbReference type="ChEBI" id="CHEBI:30616"/>
        <dbReference type="ChEBI" id="CHEBI:456216"/>
        <dbReference type="EC" id="2.7.2.1"/>
    </reaction>
</comment>
<keyword evidence="6" id="KW-0963">Cytoplasm</keyword>
<dbReference type="PANTHER" id="PTHR21060:SF15">
    <property type="entry name" value="ACETATE KINASE-RELATED"/>
    <property type="match status" value="1"/>
</dbReference>
<gene>
    <name evidence="6" type="primary">ackA</name>
    <name evidence="8" type="ORF">RIF25_15530</name>
</gene>
<dbReference type="GO" id="GO:0006083">
    <property type="term" value="P:acetate metabolic process"/>
    <property type="evidence" value="ECO:0007669"/>
    <property type="project" value="TreeGrafter"/>
</dbReference>
<dbReference type="PIRSF" id="PIRSF000722">
    <property type="entry name" value="Acetate_prop_kin"/>
    <property type="match status" value="1"/>
</dbReference>
<dbReference type="InterPro" id="IPR023865">
    <property type="entry name" value="Aliphatic_acid_kinase_CS"/>
</dbReference>
<accession>A0AAE4JYI4</accession>
<dbReference type="InterPro" id="IPR043129">
    <property type="entry name" value="ATPase_NBD"/>
</dbReference>
<dbReference type="Proteomes" id="UP001268256">
    <property type="component" value="Unassembled WGS sequence"/>
</dbReference>
<feature type="binding site" evidence="6">
    <location>
        <begin position="247"/>
        <end position="251"/>
    </location>
    <ligand>
        <name>ATP</name>
        <dbReference type="ChEBI" id="CHEBI:30616"/>
    </ligand>
</feature>
<dbReference type="GO" id="GO:0005524">
    <property type="term" value="F:ATP binding"/>
    <property type="evidence" value="ECO:0007669"/>
    <property type="project" value="UniProtKB-KW"/>
</dbReference>
<feature type="binding site" evidence="6">
    <location>
        <begin position="321"/>
        <end position="323"/>
    </location>
    <ligand>
        <name>ATP</name>
        <dbReference type="ChEBI" id="CHEBI:30616"/>
    </ligand>
</feature>
<comment type="subunit">
    <text evidence="6">Homodimer.</text>
</comment>
<feature type="binding site" evidence="6">
    <location>
        <position position="31"/>
    </location>
    <ligand>
        <name>Mg(2+)</name>
        <dbReference type="ChEBI" id="CHEBI:18420"/>
    </ligand>
</feature>
<dbReference type="PROSITE" id="PS01076">
    <property type="entry name" value="ACETATE_KINASE_2"/>
    <property type="match status" value="1"/>
</dbReference>
<keyword evidence="5 6" id="KW-0067">ATP-binding</keyword>
<sequence>MGLLPPGLAKANMGLLAFGVENQLVNILVLNAGSSSQKCCLYQLPHDAPWPEKPIPPLWSGCGDWGHYDDHAELTVQSYPEGADEAGVSLAWNINDPSPTHVIEALLATLWTGPAAVITSVDEIDCVGHRVVHGGPTYTRPERLTPTVKQEITAAIPFAPLHNPANLNGIGVMEELLGPTVPQVAVFDTAFHRQMPPVAKIYPLPYALFEQGIQRYGFHGISHAHVSHQASLILNRDLHDLALITCHLGNGCSLAAVKQGRCVDTTMGFTPTAGLMMGTRCGDLDPGILVYLARQGYSPEELDQLINRQSGLVGVSGISSDLREILAAVATGNSQAQLAYDLYIYHLQAKISSLIPALGRLDALVFTAGVGENSPQVRRDVCHGLAWLGLDLNEALNSQHPRDQDIAMTHSHIRVLVIHTQEDWAIAQACWENLTRT</sequence>
<evidence type="ECO:0000256" key="5">
    <source>
        <dbReference type="ARBA" id="ARBA00022840"/>
    </source>
</evidence>
<feature type="site" description="Transition state stabilizer" evidence="6">
    <location>
        <position position="219"/>
    </location>
</feature>
<organism evidence="8 9">
    <name type="scientific">Pseudocalidococcus azoricus BACA0444</name>
    <dbReference type="NCBI Taxonomy" id="2918990"/>
    <lineage>
        <taxon>Bacteria</taxon>
        <taxon>Bacillati</taxon>
        <taxon>Cyanobacteriota</taxon>
        <taxon>Cyanophyceae</taxon>
        <taxon>Acaryochloridales</taxon>
        <taxon>Thermosynechococcaceae</taxon>
        <taxon>Pseudocalidococcus</taxon>
        <taxon>Pseudocalidococcus azoricus</taxon>
    </lineage>
</organism>
<keyword evidence="3 6" id="KW-0547">Nucleotide-binding</keyword>
<comment type="subcellular location">
    <subcellularLocation>
        <location evidence="6">Cytoplasm</location>
    </subcellularLocation>
</comment>
<dbReference type="GO" id="GO:0000287">
    <property type="term" value="F:magnesium ion binding"/>
    <property type="evidence" value="ECO:0007669"/>
    <property type="project" value="UniProtKB-UniRule"/>
</dbReference>
<reference evidence="9" key="1">
    <citation type="submission" date="2023-07" db="EMBL/GenBank/DDBJ databases">
        <authorList>
            <person name="Luz R."/>
            <person name="Cordeiro R."/>
            <person name="Fonseca A."/>
            <person name="Goncalves V."/>
        </authorList>
    </citation>
    <scope>NUCLEOTIDE SEQUENCE [LARGE SCALE GENOMIC DNA]</scope>
    <source>
        <strain evidence="9">BACA0444</strain>
    </source>
</reference>
<dbReference type="NCBIfam" id="TIGR00016">
    <property type="entry name" value="ackA"/>
    <property type="match status" value="1"/>
</dbReference>
<dbReference type="Pfam" id="PF00871">
    <property type="entry name" value="Acetate_kinase"/>
    <property type="match status" value="1"/>
</dbReference>
<evidence type="ECO:0000256" key="2">
    <source>
        <dbReference type="ARBA" id="ARBA00022679"/>
    </source>
</evidence>
<feature type="site" description="Transition state stabilizer" evidence="6">
    <location>
        <position position="280"/>
    </location>
</feature>
<dbReference type="InterPro" id="IPR000890">
    <property type="entry name" value="Aliphatic_acid_kin_short-chain"/>
</dbReference>
<feature type="binding site" evidence="6">
    <location>
        <position position="130"/>
    </location>
    <ligand>
        <name>substrate</name>
    </ligand>
</feature>
<protein>
    <recommendedName>
        <fullName evidence="6">Acetate kinase</fullName>
        <ecNumber evidence="6">2.7.2.1</ecNumber>
    </recommendedName>
    <alternativeName>
        <fullName evidence="6">Acetokinase</fullName>
    </alternativeName>
</protein>
<dbReference type="Gene3D" id="3.30.420.40">
    <property type="match status" value="2"/>
</dbReference>
<proteinExistence type="inferred from homology"/>
<dbReference type="CDD" id="cd24010">
    <property type="entry name" value="ASKHA_NBD_AcK_PK"/>
    <property type="match status" value="1"/>
</dbReference>
<dbReference type="HAMAP" id="MF_00020">
    <property type="entry name" value="Acetate_kinase"/>
    <property type="match status" value="1"/>
</dbReference>
<keyword evidence="6" id="KW-0479">Metal-binding</keyword>
<evidence type="ECO:0000313" key="8">
    <source>
        <dbReference type="EMBL" id="MDS3862213.1"/>
    </source>
</evidence>